<proteinExistence type="inferred from homology"/>
<feature type="binding site" evidence="11">
    <location>
        <position position="475"/>
    </location>
    <ligand>
        <name>L-methionine</name>
        <dbReference type="ChEBI" id="CHEBI:57844"/>
    </ligand>
</feature>
<dbReference type="GO" id="GO:0008270">
    <property type="term" value="F:zinc ion binding"/>
    <property type="evidence" value="ECO:0007669"/>
    <property type="project" value="InterPro"/>
</dbReference>
<comment type="caution">
    <text evidence="16">The sequence shown here is derived from an EMBL/GenBank/DDBJ whole genome shotgun (WGS) entry which is preliminary data.</text>
</comment>
<evidence type="ECO:0000256" key="6">
    <source>
        <dbReference type="ARBA" id="ARBA00022605"/>
    </source>
</evidence>
<dbReference type="AlphaFoldDB" id="A0A2G0V6T9"/>
<dbReference type="UniPathway" id="UPA00051">
    <property type="reaction ID" value="UER00082"/>
</dbReference>
<feature type="binding site" evidence="11">
    <location>
        <position position="552"/>
    </location>
    <ligand>
        <name>5-methyltetrahydropteroyltri-L-glutamate</name>
        <dbReference type="ChEBI" id="CHEBI:58207"/>
    </ligand>
</feature>
<evidence type="ECO:0000256" key="3">
    <source>
        <dbReference type="ARBA" id="ARBA00009553"/>
    </source>
</evidence>
<dbReference type="InterPro" id="IPR002629">
    <property type="entry name" value="Met_Synth_C/arc"/>
</dbReference>
<dbReference type="CDD" id="cd03311">
    <property type="entry name" value="CIMS_C_terminal_like"/>
    <property type="match status" value="1"/>
</dbReference>
<keyword evidence="7 16" id="KW-0808">Transferase</keyword>
<dbReference type="RefSeq" id="WP_099336946.1">
    <property type="nucleotide sequence ID" value="NZ_MKGN01000020.1"/>
</dbReference>
<feature type="binding site" evidence="12">
    <location>
        <position position="656"/>
    </location>
    <ligand>
        <name>Zn(2+)</name>
        <dbReference type="ChEBI" id="CHEBI:29105"/>
        <label>1</label>
        <note>catalytic</note>
    </ligand>
</feature>
<protein>
    <recommendedName>
        <fullName evidence="4">5-methyltetrahydropteroyltriglutamate--homocysteine S-methyltransferase</fullName>
        <ecNumber evidence="4">2.1.1.14</ecNumber>
    </recommendedName>
</protein>
<dbReference type="PANTHER" id="PTHR30519">
    <property type="entry name" value="5-METHYLTETRAHYDROPTEROYLTRIGLUTAMATE--HOMOCYSTEINE METHYLTRANSFERASE"/>
    <property type="match status" value="1"/>
</dbReference>
<comment type="similarity">
    <text evidence="3">Belongs to the vitamin-B12 independent methionine synthase family.</text>
</comment>
<dbReference type="GO" id="GO:0032259">
    <property type="term" value="P:methylation"/>
    <property type="evidence" value="ECO:0007669"/>
    <property type="project" value="UniProtKB-KW"/>
</dbReference>
<keyword evidence="9 12" id="KW-0862">Zinc</keyword>
<comment type="function">
    <text evidence="1">Catalyzes the transfer of a methyl group from 5-methyltetrahydrofolate to homocysteine resulting in methionine formation.</text>
</comment>
<dbReference type="PIRSF" id="PIRSF000382">
    <property type="entry name" value="MeTrfase_B12_ind"/>
    <property type="match status" value="1"/>
</dbReference>
<organism evidence="16 17">
    <name type="scientific">Candidatus Tremblayella phenacoccinincola</name>
    <dbReference type="NCBI Taxonomy" id="1010676"/>
    <lineage>
        <taxon>Bacteria</taxon>
        <taxon>Pseudomonadati</taxon>
        <taxon>Pseudomonadota</taxon>
        <taxon>Betaproteobacteria</taxon>
        <taxon>Candidatus Tremblayella</taxon>
    </lineage>
</organism>
<keyword evidence="8 12" id="KW-0479">Metal-binding</keyword>
<dbReference type="GO" id="GO:0003871">
    <property type="term" value="F:5-methyltetrahydropteroyltriglutamate-homocysteine S-methyltransferase activity"/>
    <property type="evidence" value="ECO:0007669"/>
    <property type="project" value="UniProtKB-EC"/>
</dbReference>
<dbReference type="EC" id="2.1.1.14" evidence="4"/>
<evidence type="ECO:0000259" key="14">
    <source>
        <dbReference type="Pfam" id="PF01717"/>
    </source>
</evidence>
<evidence type="ECO:0000256" key="2">
    <source>
        <dbReference type="ARBA" id="ARBA00004681"/>
    </source>
</evidence>
<feature type="binding site" evidence="11">
    <location>
        <position position="19"/>
    </location>
    <ligand>
        <name>5-methyltetrahydropteroyltri-L-glutamate</name>
        <dbReference type="ChEBI" id="CHEBI:58207"/>
    </ligand>
</feature>
<dbReference type="Pfam" id="PF01717">
    <property type="entry name" value="Meth_synt_2"/>
    <property type="match status" value="1"/>
</dbReference>
<dbReference type="EMBL" id="MKGN01000020">
    <property type="protein sequence ID" value="PHN16188.1"/>
    <property type="molecule type" value="Genomic_DNA"/>
</dbReference>
<evidence type="ECO:0000256" key="11">
    <source>
        <dbReference type="PIRSR" id="PIRSR000382-1"/>
    </source>
</evidence>
<evidence type="ECO:0000313" key="16">
    <source>
        <dbReference type="EMBL" id="PHN16188.1"/>
    </source>
</evidence>
<feature type="binding site" evidence="11">
    <location>
        <begin position="506"/>
        <end position="507"/>
    </location>
    <ligand>
        <name>5-methyltetrahydropteroyltri-L-glutamate</name>
        <dbReference type="ChEBI" id="CHEBI:58207"/>
    </ligand>
</feature>
<dbReference type="SUPFAM" id="SSF51726">
    <property type="entry name" value="UROD/MetE-like"/>
    <property type="match status" value="2"/>
</dbReference>
<evidence type="ECO:0000256" key="4">
    <source>
        <dbReference type="ARBA" id="ARBA00012034"/>
    </source>
</evidence>
<dbReference type="InterPro" id="IPR013215">
    <property type="entry name" value="Cbl-indep_Met_Synth_N"/>
</dbReference>
<sequence length="748" mass="85921">MNIAHILGFPRVGFNRELKFILESYWKNRTSETKEMLFKTRKEICLKAWRMQKLLRLDFLTVGDFSFYDHVLSTLCGLGGLPKRYGFNVKSPSIDNYFDAARGINNFKAMDLKKWFNTNYHYLVPEYTSGMEFNAEFTWLLEEIDLAKAIQHPIKVCMLGPVSLLWLGKEYGDLSNRVEVLPRLLEAYKRVLMNIKLKGVEWVQLEEPIASFSLPAVWRIALRTAYEQLASCSPKILFTSYYAFPTEMYTFIKSLPAAGFHFDITNNVSINQLETYPSDKVLSVGIVNGRDVWKNDLKRSIHRIERLRSKIRSEMWVSTSCPLLHVPCDLSTEGKVSESLKRKLSFGVQKIQEVVTIKEHLTSQMSTIAGSSLVKETHFNPRVGFYTEDLESECCFKRLNYLDRIKLQKPISNLPIYPTTTVGSFPQTEHIRKIRSLFKKGNLSQKEYITTLKSEVSFIIKKQAVYGLDVFVHGEVERNDMVEYFGELVEGFMITENGWIQSFGSRCTKPPIVFKDLSFIRPITVYWSKYAQSLTNKPVKGMVTGPMTILNWSFLRKTQTIQELSLQIASVLRKEVTLLENHGTRAVQVDEPAIREGLPLLYENWNQYLSWSVKAFHIVSSGISASTQIHTHLCYSEFGEIVDTLVKLDTDVISIEAARSNMFLLEPFKECGFTNEIGPGVYDIHSPMIPSVEEVLLRVKYITTCIPKERIWINPDCGLKTRTWSQVDKSLANMVKATKVARLQEPTI</sequence>
<accession>A0A2G0V6T9</accession>
<feature type="binding site" evidence="12">
    <location>
        <position position="634"/>
    </location>
    <ligand>
        <name>Zn(2+)</name>
        <dbReference type="ChEBI" id="CHEBI:29105"/>
        <label>1</label>
        <note>catalytic</note>
    </ligand>
</feature>
<keyword evidence="5 16" id="KW-0489">Methyltransferase</keyword>
<evidence type="ECO:0000256" key="13">
    <source>
        <dbReference type="PIRSR" id="PIRSR000382-3"/>
    </source>
</evidence>
<dbReference type="GO" id="GO:0009086">
    <property type="term" value="P:methionine biosynthetic process"/>
    <property type="evidence" value="ECO:0007669"/>
    <property type="project" value="UniProtKB-KW"/>
</dbReference>
<dbReference type="NCBIfam" id="NF003556">
    <property type="entry name" value="PRK05222.1"/>
    <property type="match status" value="1"/>
</dbReference>
<feature type="binding site" evidence="11">
    <location>
        <position position="590"/>
    </location>
    <ligand>
        <name>L-homocysteine</name>
        <dbReference type="ChEBI" id="CHEBI:58199"/>
    </ligand>
</feature>
<dbReference type="InterPro" id="IPR006276">
    <property type="entry name" value="Cobalamin-indep_Met_synthase"/>
</dbReference>
<evidence type="ECO:0000256" key="9">
    <source>
        <dbReference type="ARBA" id="ARBA00022833"/>
    </source>
</evidence>
<feature type="domain" description="Cobalamin-independent methionine synthase MetE C-terminal/archaeal" evidence="14">
    <location>
        <begin position="418"/>
        <end position="739"/>
    </location>
</feature>
<comment type="cofactor">
    <cofactor evidence="12">
        <name>Zn(2+)</name>
        <dbReference type="ChEBI" id="CHEBI:29105"/>
    </cofactor>
    <text evidence="12">Binds 2 Zn(2+) ions per subunit.</text>
</comment>
<evidence type="ECO:0000256" key="7">
    <source>
        <dbReference type="ARBA" id="ARBA00022679"/>
    </source>
</evidence>
<dbReference type="InterPro" id="IPR038071">
    <property type="entry name" value="UROD/MetE-like_sf"/>
</dbReference>
<feature type="binding site" evidence="12">
    <location>
        <position position="717"/>
    </location>
    <ligand>
        <name>Zn(2+)</name>
        <dbReference type="ChEBI" id="CHEBI:29105"/>
        <label>1</label>
        <note>catalytic</note>
    </ligand>
</feature>
<evidence type="ECO:0000256" key="5">
    <source>
        <dbReference type="ARBA" id="ARBA00022603"/>
    </source>
</evidence>
<feature type="domain" description="Cobalamin-independent methionine synthase MetE N-terminal" evidence="15">
    <location>
        <begin position="4"/>
        <end position="310"/>
    </location>
</feature>
<feature type="active site" description="Proton donor" evidence="13">
    <location>
        <position position="685"/>
    </location>
</feature>
<keyword evidence="10" id="KW-0486">Methionine biosynthesis</keyword>
<evidence type="ECO:0000256" key="10">
    <source>
        <dbReference type="ARBA" id="ARBA00023167"/>
    </source>
</evidence>
<evidence type="ECO:0000256" key="8">
    <source>
        <dbReference type="ARBA" id="ARBA00022723"/>
    </source>
</evidence>
<keyword evidence="17" id="KW-1185">Reference proteome</keyword>
<evidence type="ECO:0000256" key="12">
    <source>
        <dbReference type="PIRSR" id="PIRSR000382-2"/>
    </source>
</evidence>
<evidence type="ECO:0000256" key="1">
    <source>
        <dbReference type="ARBA" id="ARBA00002777"/>
    </source>
</evidence>
<gene>
    <name evidence="16" type="primary">metE</name>
    <name evidence="16" type="ORF">TPPER_00229</name>
</gene>
<dbReference type="Gene3D" id="3.20.20.210">
    <property type="match status" value="2"/>
</dbReference>
<feature type="binding site" evidence="11">
    <location>
        <position position="590"/>
    </location>
    <ligand>
        <name>L-methionine</name>
        <dbReference type="ChEBI" id="CHEBI:57844"/>
    </ligand>
</feature>
<evidence type="ECO:0000259" key="15">
    <source>
        <dbReference type="Pfam" id="PF08267"/>
    </source>
</evidence>
<keyword evidence="6" id="KW-0028">Amino-acid biosynthesis</keyword>
<comment type="pathway">
    <text evidence="2">Amino-acid biosynthesis; L-methionine biosynthesis via de novo pathway; L-methionine from L-homocysteine (MetE route): step 1/1.</text>
</comment>
<dbReference type="Pfam" id="PF08267">
    <property type="entry name" value="Meth_synt_1"/>
    <property type="match status" value="1"/>
</dbReference>
<feature type="binding site" evidence="11">
    <location>
        <position position="119"/>
    </location>
    <ligand>
        <name>5-methyltetrahydropteroyltri-L-glutamate</name>
        <dbReference type="ChEBI" id="CHEBI:58207"/>
    </ligand>
</feature>
<feature type="binding site" evidence="12">
    <location>
        <position position="632"/>
    </location>
    <ligand>
        <name>Zn(2+)</name>
        <dbReference type="ChEBI" id="CHEBI:29105"/>
        <label>1</label>
        <note>catalytic</note>
    </ligand>
</feature>
<dbReference type="CDD" id="cd03312">
    <property type="entry name" value="CIMS_N_terminal_like"/>
    <property type="match status" value="1"/>
</dbReference>
<dbReference type="Proteomes" id="UP000222818">
    <property type="component" value="Unassembled WGS sequence"/>
</dbReference>
<evidence type="ECO:0000313" key="17">
    <source>
        <dbReference type="Proteomes" id="UP000222818"/>
    </source>
</evidence>
<reference evidence="16 17" key="1">
    <citation type="journal article" date="2017" name="ISME J.">
        <title>Tremblaya phenacola PPER: an evolutionary beta-gammaproteobacterium collage.</title>
        <authorList>
            <person name="Gil R."/>
            <person name="Vargas-Chavez C."/>
            <person name="Lopez-Madrigal S."/>
            <person name="Santos-Garcia D."/>
            <person name="Latorre A."/>
            <person name="Moya A."/>
        </authorList>
    </citation>
    <scope>NUCLEOTIDE SEQUENCE [LARGE SCALE GENOMIC DNA]</scope>
    <source>
        <strain evidence="16 17">PPER</strain>
    </source>
</reference>
<name>A0A2G0V6T9_9PROT</name>
<dbReference type="OrthoDB" id="244285at2"/>